<evidence type="ECO:0000256" key="3">
    <source>
        <dbReference type="ARBA" id="ARBA00022553"/>
    </source>
</evidence>
<dbReference type="CDD" id="cd16917">
    <property type="entry name" value="HATPase_UhpB-NarQ-NarX-like"/>
    <property type="match status" value="1"/>
</dbReference>
<keyword evidence="8" id="KW-0902">Two-component regulatory system</keyword>
<evidence type="ECO:0000256" key="6">
    <source>
        <dbReference type="ARBA" id="ARBA00022777"/>
    </source>
</evidence>
<keyword evidence="6 12" id="KW-0418">Kinase</keyword>
<keyword evidence="9" id="KW-0472">Membrane</keyword>
<dbReference type="InterPro" id="IPR036890">
    <property type="entry name" value="HATPase_C_sf"/>
</dbReference>
<protein>
    <recommendedName>
        <fullName evidence="2">histidine kinase</fullName>
        <ecNumber evidence="2">2.7.13.3</ecNumber>
    </recommendedName>
</protein>
<evidence type="ECO:0000259" key="10">
    <source>
        <dbReference type="SMART" id="SM00065"/>
    </source>
</evidence>
<organism evidence="12 13">
    <name type="scientific">Mycobacterium dioxanotrophicus</name>
    <dbReference type="NCBI Taxonomy" id="482462"/>
    <lineage>
        <taxon>Bacteria</taxon>
        <taxon>Bacillati</taxon>
        <taxon>Actinomycetota</taxon>
        <taxon>Actinomycetes</taxon>
        <taxon>Mycobacteriales</taxon>
        <taxon>Mycobacteriaceae</taxon>
        <taxon>Mycobacterium</taxon>
    </lineage>
</organism>
<reference evidence="12 13" key="1">
    <citation type="submission" date="2017-04" db="EMBL/GenBank/DDBJ databases">
        <title>Whole Genome Sequence of 1,4-Dioxane Degrading Bacterium Mycobacterium dioxanotrophicus PH-06.</title>
        <authorList>
            <person name="He Y."/>
        </authorList>
    </citation>
    <scope>NUCLEOTIDE SEQUENCE [LARGE SCALE GENOMIC DNA]</scope>
    <source>
        <strain evidence="12 13">PH-06</strain>
    </source>
</reference>
<proteinExistence type="predicted"/>
<sequence length="521" mass="54492">MTPEGLAARPHGADGPRNGWAPSGLTPFLLGPTAPLWLGFAVGAGLIVAEAALVGLLGRALPHQMFGVVFFLGVLVISAGWPMWMGVVMTFVSTVVYLRMHLGGMVIPHTLQDLIPIVVYLPVALLANLLVGQARLRAVEAREAAEKVSELAERQAALRRVATLVARGAPPDEVLTAVADEVANALHMGNAALFRYVDDEYGEIVAVHDEAGRPRMPVGVRLRLTGDSVAAMVLRTGRAARLDSHEDATGAAAAVIRDLGLRSGVGAPIIVEGRLWGAAIAGSSRPGSPPPDMESRLADFAELVATAIANTESRRELMASRARIVTAGDEAMRRIERDLHDGAQQRLVALALTSRSLQAALQPDDALAHEIAELGDGLVAASEELRQITHGIHPAVLTNGGLRPALRALGRRATLPVEVSVDVANRPRESVEVGAYYVVAEALTNVTKHADASHVNVTVDVDGGALRVVVADDGVGGADTRGGSGLVGLKDRVEALGGRLQIASPMGRGTTLTAYIPLAAD</sequence>
<keyword evidence="5" id="KW-0547">Nucleotide-binding</keyword>
<dbReference type="Pfam" id="PF07730">
    <property type="entry name" value="HisKA_3"/>
    <property type="match status" value="1"/>
</dbReference>
<dbReference type="InterPro" id="IPR050482">
    <property type="entry name" value="Sensor_HK_TwoCompSys"/>
</dbReference>
<evidence type="ECO:0000256" key="7">
    <source>
        <dbReference type="ARBA" id="ARBA00022840"/>
    </source>
</evidence>
<keyword evidence="13" id="KW-1185">Reference proteome</keyword>
<evidence type="ECO:0000256" key="2">
    <source>
        <dbReference type="ARBA" id="ARBA00012438"/>
    </source>
</evidence>
<dbReference type="Gene3D" id="3.30.565.10">
    <property type="entry name" value="Histidine kinase-like ATPase, C-terminal domain"/>
    <property type="match status" value="1"/>
</dbReference>
<dbReference type="AlphaFoldDB" id="A0A1Y0C4J6"/>
<dbReference type="InterPro" id="IPR003018">
    <property type="entry name" value="GAF"/>
</dbReference>
<dbReference type="PANTHER" id="PTHR24421:SF10">
    <property type="entry name" value="NITRATE_NITRITE SENSOR PROTEIN NARQ"/>
    <property type="match status" value="1"/>
</dbReference>
<evidence type="ECO:0000256" key="9">
    <source>
        <dbReference type="SAM" id="Phobius"/>
    </source>
</evidence>
<gene>
    <name evidence="12" type="ORF">BTO20_17445</name>
</gene>
<dbReference type="GO" id="GO:0005524">
    <property type="term" value="F:ATP binding"/>
    <property type="evidence" value="ECO:0007669"/>
    <property type="project" value="UniProtKB-KW"/>
</dbReference>
<dbReference type="PANTHER" id="PTHR24421">
    <property type="entry name" value="NITRATE/NITRITE SENSOR PROTEIN NARX-RELATED"/>
    <property type="match status" value="1"/>
</dbReference>
<feature type="transmembrane region" description="Helical" evidence="9">
    <location>
        <begin position="36"/>
        <end position="57"/>
    </location>
</feature>
<dbReference type="OrthoDB" id="5242012at2"/>
<evidence type="ECO:0000313" key="13">
    <source>
        <dbReference type="Proteomes" id="UP000195331"/>
    </source>
</evidence>
<dbReference type="GO" id="GO:0016020">
    <property type="term" value="C:membrane"/>
    <property type="evidence" value="ECO:0007669"/>
    <property type="project" value="InterPro"/>
</dbReference>
<dbReference type="InterPro" id="IPR003594">
    <property type="entry name" value="HATPase_dom"/>
</dbReference>
<keyword evidence="9" id="KW-1133">Transmembrane helix</keyword>
<feature type="domain" description="Histidine kinase/HSP90-like ATPase" evidence="11">
    <location>
        <begin position="430"/>
        <end position="520"/>
    </location>
</feature>
<dbReference type="KEGG" id="mdx:BTO20_17445"/>
<keyword evidence="3" id="KW-0597">Phosphoprotein</keyword>
<dbReference type="EMBL" id="CP020809">
    <property type="protein sequence ID" value="ART70111.1"/>
    <property type="molecule type" value="Genomic_DNA"/>
</dbReference>
<dbReference type="Proteomes" id="UP000195331">
    <property type="component" value="Chromosome"/>
</dbReference>
<dbReference type="GO" id="GO:0046983">
    <property type="term" value="F:protein dimerization activity"/>
    <property type="evidence" value="ECO:0007669"/>
    <property type="project" value="InterPro"/>
</dbReference>
<keyword evidence="7" id="KW-0067">ATP-binding</keyword>
<feature type="transmembrane region" description="Helical" evidence="9">
    <location>
        <begin position="114"/>
        <end position="132"/>
    </location>
</feature>
<evidence type="ECO:0000256" key="8">
    <source>
        <dbReference type="ARBA" id="ARBA00023012"/>
    </source>
</evidence>
<dbReference type="Pfam" id="PF01590">
    <property type="entry name" value="GAF"/>
    <property type="match status" value="1"/>
</dbReference>
<evidence type="ECO:0000256" key="5">
    <source>
        <dbReference type="ARBA" id="ARBA00022741"/>
    </source>
</evidence>
<evidence type="ECO:0000256" key="4">
    <source>
        <dbReference type="ARBA" id="ARBA00022679"/>
    </source>
</evidence>
<dbReference type="InterPro" id="IPR029016">
    <property type="entry name" value="GAF-like_dom_sf"/>
</dbReference>
<accession>A0A1Y0C4J6</accession>
<dbReference type="SMART" id="SM00065">
    <property type="entry name" value="GAF"/>
    <property type="match status" value="1"/>
</dbReference>
<dbReference type="SUPFAM" id="SSF55781">
    <property type="entry name" value="GAF domain-like"/>
    <property type="match status" value="1"/>
</dbReference>
<keyword evidence="9" id="KW-0812">Transmembrane</keyword>
<name>A0A1Y0C4J6_9MYCO</name>
<dbReference type="Gene3D" id="3.30.450.40">
    <property type="match status" value="1"/>
</dbReference>
<feature type="transmembrane region" description="Helical" evidence="9">
    <location>
        <begin position="69"/>
        <end position="94"/>
    </location>
</feature>
<keyword evidence="4" id="KW-0808">Transferase</keyword>
<dbReference type="SMART" id="SM00387">
    <property type="entry name" value="HATPase_c"/>
    <property type="match status" value="1"/>
</dbReference>
<evidence type="ECO:0000313" key="12">
    <source>
        <dbReference type="EMBL" id="ART70111.1"/>
    </source>
</evidence>
<dbReference type="SUPFAM" id="SSF55874">
    <property type="entry name" value="ATPase domain of HSP90 chaperone/DNA topoisomerase II/histidine kinase"/>
    <property type="match status" value="1"/>
</dbReference>
<evidence type="ECO:0000256" key="1">
    <source>
        <dbReference type="ARBA" id="ARBA00000085"/>
    </source>
</evidence>
<dbReference type="GO" id="GO:0000155">
    <property type="term" value="F:phosphorelay sensor kinase activity"/>
    <property type="evidence" value="ECO:0007669"/>
    <property type="project" value="InterPro"/>
</dbReference>
<dbReference type="EC" id="2.7.13.3" evidence="2"/>
<dbReference type="InterPro" id="IPR011712">
    <property type="entry name" value="Sig_transdc_His_kin_sub3_dim/P"/>
</dbReference>
<comment type="catalytic activity">
    <reaction evidence="1">
        <text>ATP + protein L-histidine = ADP + protein N-phospho-L-histidine.</text>
        <dbReference type="EC" id="2.7.13.3"/>
    </reaction>
</comment>
<feature type="domain" description="GAF" evidence="10">
    <location>
        <begin position="170"/>
        <end position="318"/>
    </location>
</feature>
<evidence type="ECO:0000259" key="11">
    <source>
        <dbReference type="SMART" id="SM00387"/>
    </source>
</evidence>
<dbReference type="Pfam" id="PF02518">
    <property type="entry name" value="HATPase_c"/>
    <property type="match status" value="1"/>
</dbReference>
<dbReference type="Gene3D" id="1.20.5.1930">
    <property type="match status" value="1"/>
</dbReference>
<dbReference type="RefSeq" id="WP_087077595.1">
    <property type="nucleotide sequence ID" value="NZ_CP020809.1"/>
</dbReference>